<dbReference type="Gene3D" id="6.10.250.1710">
    <property type="match status" value="1"/>
</dbReference>
<proteinExistence type="inferred from homology"/>
<gene>
    <name evidence="4" type="ORF">PSTT_13887</name>
</gene>
<feature type="region of interest" description="Disordered" evidence="3">
    <location>
        <begin position="1"/>
        <end position="64"/>
    </location>
</feature>
<organism evidence="4 5">
    <name type="scientific">Puccinia striiformis</name>
    <dbReference type="NCBI Taxonomy" id="27350"/>
    <lineage>
        <taxon>Eukaryota</taxon>
        <taxon>Fungi</taxon>
        <taxon>Dikarya</taxon>
        <taxon>Basidiomycota</taxon>
        <taxon>Pucciniomycotina</taxon>
        <taxon>Pucciniomycetes</taxon>
        <taxon>Pucciniales</taxon>
        <taxon>Pucciniaceae</taxon>
        <taxon>Puccinia</taxon>
    </lineage>
</organism>
<evidence type="ECO:0000256" key="2">
    <source>
        <dbReference type="ARBA" id="ARBA00023054"/>
    </source>
</evidence>
<evidence type="ECO:0000256" key="3">
    <source>
        <dbReference type="SAM" id="MobiDB-lite"/>
    </source>
</evidence>
<feature type="compositionally biased region" description="Acidic residues" evidence="3">
    <location>
        <begin position="265"/>
        <end position="275"/>
    </location>
</feature>
<dbReference type="GO" id="GO:0032511">
    <property type="term" value="P:late endosome to vacuole transport via multivesicular body sorting pathway"/>
    <property type="evidence" value="ECO:0007669"/>
    <property type="project" value="TreeGrafter"/>
</dbReference>
<evidence type="ECO:0008006" key="6">
    <source>
        <dbReference type="Google" id="ProtNLM"/>
    </source>
</evidence>
<dbReference type="PANTHER" id="PTHR22761:SF12">
    <property type="entry name" value="CHARGED MULTIVESICULAR BODY PROTEIN 5"/>
    <property type="match status" value="1"/>
</dbReference>
<dbReference type="EMBL" id="PKSL01000204">
    <property type="protein sequence ID" value="POV99270.1"/>
    <property type="molecule type" value="Genomic_DNA"/>
</dbReference>
<feature type="compositionally biased region" description="Basic residues" evidence="3">
    <location>
        <begin position="33"/>
        <end position="43"/>
    </location>
</feature>
<protein>
    <recommendedName>
        <fullName evidence="6">Charged multivesicular body protein 5</fullName>
    </recommendedName>
</protein>
<accession>A0A2S4UPU5</accession>
<dbReference type="Pfam" id="PF03357">
    <property type="entry name" value="Snf7"/>
    <property type="match status" value="1"/>
</dbReference>
<comment type="caution">
    <text evidence="4">The sequence shown here is derived from an EMBL/GenBank/DDBJ whole genome shotgun (WGS) entry which is preliminary data.</text>
</comment>
<evidence type="ECO:0000256" key="1">
    <source>
        <dbReference type="ARBA" id="ARBA00006190"/>
    </source>
</evidence>
<evidence type="ECO:0000313" key="5">
    <source>
        <dbReference type="Proteomes" id="UP000239156"/>
    </source>
</evidence>
<feature type="compositionally biased region" description="Polar residues" evidence="3">
    <location>
        <begin position="46"/>
        <end position="64"/>
    </location>
</feature>
<sequence>MARGAIDPRSARPGPVGGLEPAPSNPITPITKVARKQSRRKMNRLFGSSSSKTPKPTLNDAIQSTESRIDTIEVESGNWMQNLIRYKDSMKKLKEGPGKVHMLIGQGTCFGSDVHPVGRHAAASDEGLKTEKAVGRDVQSIRIRNVGQRKSYGRDVLKMYADVIFSRYESQLSQLQQQTFNMEQAIMTTENLRNTMATVDAMKQANKEMSKQYKNIDIDKIESISYDMEDLIEQANEVQESLGRSYGVPDQIDEDELQAELDALGDDLGELENPETNDGIPSYLKESDTTHLPDLPDTEVNKPEEPMKTTMKAT</sequence>
<feature type="region of interest" description="Disordered" evidence="3">
    <location>
        <begin position="265"/>
        <end position="314"/>
    </location>
</feature>
<evidence type="ECO:0000313" key="4">
    <source>
        <dbReference type="EMBL" id="POV99270.1"/>
    </source>
</evidence>
<comment type="similarity">
    <text evidence="1">Belongs to the SNF7 family.</text>
</comment>
<dbReference type="InterPro" id="IPR005024">
    <property type="entry name" value="Snf7_fam"/>
</dbReference>
<dbReference type="VEuPathDB" id="FungiDB:PSTT_13887"/>
<dbReference type="GO" id="GO:0006900">
    <property type="term" value="P:vesicle budding from membrane"/>
    <property type="evidence" value="ECO:0007669"/>
    <property type="project" value="TreeGrafter"/>
</dbReference>
<dbReference type="Proteomes" id="UP000239156">
    <property type="component" value="Unassembled WGS sequence"/>
</dbReference>
<dbReference type="AlphaFoldDB" id="A0A2S4UPU5"/>
<dbReference type="PANTHER" id="PTHR22761">
    <property type="entry name" value="CHARGED MULTIVESICULAR BODY PROTEIN"/>
    <property type="match status" value="1"/>
</dbReference>
<keyword evidence="5" id="KW-1185">Reference proteome</keyword>
<dbReference type="VEuPathDB" id="FungiDB:PSHT_09424"/>
<name>A0A2S4UPU5_9BASI</name>
<keyword evidence="2" id="KW-0175">Coiled coil</keyword>
<reference evidence="4" key="1">
    <citation type="submission" date="2017-12" db="EMBL/GenBank/DDBJ databases">
        <title>Gene loss provides genomic basis for host adaptation in cereal stripe rust fungi.</title>
        <authorList>
            <person name="Xia C."/>
        </authorList>
    </citation>
    <scope>NUCLEOTIDE SEQUENCE [LARGE SCALE GENOMIC DNA]</scope>
    <source>
        <strain evidence="4">93-210</strain>
    </source>
</reference>
<dbReference type="GO" id="GO:0005771">
    <property type="term" value="C:multivesicular body"/>
    <property type="evidence" value="ECO:0007669"/>
    <property type="project" value="TreeGrafter"/>
</dbReference>